<dbReference type="GO" id="GO:0022857">
    <property type="term" value="F:transmembrane transporter activity"/>
    <property type="evidence" value="ECO:0007669"/>
    <property type="project" value="UniProtKB-UniRule"/>
</dbReference>
<reference evidence="11 12" key="1">
    <citation type="submission" date="2018-09" db="EMBL/GenBank/DDBJ databases">
        <title>Marinorhizobium profundi gen. nov., sp. nov., isolated from a deep-sea sediment sample from the New Britain Trench and proposal of Marinorhizobiaceae fam. nov. in the order Rhizobiales of the class Alphaproteobacteria.</title>
        <authorList>
            <person name="Cao J."/>
        </authorList>
    </citation>
    <scope>NUCLEOTIDE SEQUENCE [LARGE SCALE GENOMIC DNA]</scope>
    <source>
        <strain evidence="11 12">WS11</strain>
    </source>
</reference>
<dbReference type="PANTHER" id="PTHR35011">
    <property type="entry name" value="2,3-DIKETO-L-GULONATE TRAP TRANSPORTER SMALL PERMEASE PROTEIN YIAM"/>
    <property type="match status" value="1"/>
</dbReference>
<dbReference type="Pfam" id="PF04290">
    <property type="entry name" value="DctQ"/>
    <property type="match status" value="1"/>
</dbReference>
<keyword evidence="7 9" id="KW-0472">Membrane</keyword>
<keyword evidence="4 9" id="KW-0997">Cell inner membrane</keyword>
<evidence type="ECO:0000256" key="8">
    <source>
        <dbReference type="ARBA" id="ARBA00038436"/>
    </source>
</evidence>
<evidence type="ECO:0000256" key="2">
    <source>
        <dbReference type="ARBA" id="ARBA00022448"/>
    </source>
</evidence>
<evidence type="ECO:0000256" key="9">
    <source>
        <dbReference type="RuleBase" id="RU369079"/>
    </source>
</evidence>
<dbReference type="Proteomes" id="UP000268192">
    <property type="component" value="Chromosome"/>
</dbReference>
<dbReference type="EMBL" id="CP032509">
    <property type="protein sequence ID" value="AZN70257.1"/>
    <property type="molecule type" value="Genomic_DNA"/>
</dbReference>
<evidence type="ECO:0000256" key="5">
    <source>
        <dbReference type="ARBA" id="ARBA00022692"/>
    </source>
</evidence>
<feature type="transmembrane region" description="Helical" evidence="9">
    <location>
        <begin position="128"/>
        <end position="149"/>
    </location>
</feature>
<feature type="transmembrane region" description="Helical" evidence="9">
    <location>
        <begin position="51"/>
        <end position="69"/>
    </location>
</feature>
<keyword evidence="5 9" id="KW-0812">Transmembrane</keyword>
<dbReference type="OrthoDB" id="7843639at2"/>
<comment type="function">
    <text evidence="9">Part of the tripartite ATP-independent periplasmic (TRAP) transport system.</text>
</comment>
<evidence type="ECO:0000256" key="6">
    <source>
        <dbReference type="ARBA" id="ARBA00022989"/>
    </source>
</evidence>
<feature type="transmembrane region" description="Helical" evidence="9">
    <location>
        <begin position="90"/>
        <end position="108"/>
    </location>
</feature>
<keyword evidence="3" id="KW-1003">Cell membrane</keyword>
<evidence type="ECO:0000256" key="1">
    <source>
        <dbReference type="ARBA" id="ARBA00004429"/>
    </source>
</evidence>
<comment type="subcellular location">
    <subcellularLocation>
        <location evidence="1 9">Cell inner membrane</location>
        <topology evidence="1 9">Multi-pass membrane protein</topology>
    </subcellularLocation>
</comment>
<feature type="transmembrane region" description="Helical" evidence="9">
    <location>
        <begin position="20"/>
        <end position="39"/>
    </location>
</feature>
<evidence type="ECO:0000256" key="4">
    <source>
        <dbReference type="ARBA" id="ARBA00022519"/>
    </source>
</evidence>
<organism evidence="11 12">
    <name type="scientific">Georhizobium profundi</name>
    <dbReference type="NCBI Taxonomy" id="2341112"/>
    <lineage>
        <taxon>Bacteria</taxon>
        <taxon>Pseudomonadati</taxon>
        <taxon>Pseudomonadota</taxon>
        <taxon>Alphaproteobacteria</taxon>
        <taxon>Hyphomicrobiales</taxon>
        <taxon>Rhizobiaceae</taxon>
        <taxon>Georhizobium</taxon>
    </lineage>
</organism>
<keyword evidence="6 9" id="KW-1133">Transmembrane helix</keyword>
<dbReference type="InterPro" id="IPR055348">
    <property type="entry name" value="DctQ"/>
</dbReference>
<gene>
    <name evidence="11" type="ORF">D5400_02260</name>
</gene>
<keyword evidence="2 9" id="KW-0813">Transport</keyword>
<name>A0A3Q8XLE3_9HYPH</name>
<evidence type="ECO:0000256" key="3">
    <source>
        <dbReference type="ARBA" id="ARBA00022475"/>
    </source>
</evidence>
<comment type="subunit">
    <text evidence="9">The complex comprises the extracytoplasmic solute receptor protein and the two transmembrane proteins.</text>
</comment>
<dbReference type="InterPro" id="IPR007387">
    <property type="entry name" value="TRAP_DctQ"/>
</dbReference>
<comment type="similarity">
    <text evidence="8 9">Belongs to the TRAP transporter small permease family.</text>
</comment>
<proteinExistence type="inferred from homology"/>
<dbReference type="GO" id="GO:0015740">
    <property type="term" value="P:C4-dicarboxylate transport"/>
    <property type="evidence" value="ECO:0007669"/>
    <property type="project" value="TreeGrafter"/>
</dbReference>
<feature type="domain" description="Tripartite ATP-independent periplasmic transporters DctQ component" evidence="10">
    <location>
        <begin position="30"/>
        <end position="153"/>
    </location>
</feature>
<evidence type="ECO:0000259" key="10">
    <source>
        <dbReference type="Pfam" id="PF04290"/>
    </source>
</evidence>
<dbReference type="PANTHER" id="PTHR35011:SF2">
    <property type="entry name" value="2,3-DIKETO-L-GULONATE TRAP TRANSPORTER SMALL PERMEASE PROTEIN YIAM"/>
    <property type="match status" value="1"/>
</dbReference>
<evidence type="ECO:0000313" key="12">
    <source>
        <dbReference type="Proteomes" id="UP000268192"/>
    </source>
</evidence>
<keyword evidence="12" id="KW-1185">Reference proteome</keyword>
<evidence type="ECO:0000313" key="11">
    <source>
        <dbReference type="EMBL" id="AZN70257.1"/>
    </source>
</evidence>
<sequence length="172" mass="18538">MGSEAPMSVFWKIYDRIELVLALALLAATVLAVLLTAIGRSIGTPITSGPQFAQLFLIWTCMVGADLTAKHGEHIRVSALPDILPVPLRRWVAGFNLLLMLVFLGFVAKLGFDLSVGNWQRTLGASGLSYGLVTLALPVGSALLAISFIRRFWAKGLIASYEPTQEAKEGVL</sequence>
<evidence type="ECO:0000256" key="7">
    <source>
        <dbReference type="ARBA" id="ARBA00023136"/>
    </source>
</evidence>
<dbReference type="AlphaFoldDB" id="A0A3Q8XLE3"/>
<accession>A0A3Q8XLE3</accession>
<protein>
    <recommendedName>
        <fullName evidence="9">TRAP transporter small permease protein</fullName>
    </recommendedName>
</protein>
<dbReference type="GO" id="GO:0005886">
    <property type="term" value="C:plasma membrane"/>
    <property type="evidence" value="ECO:0007669"/>
    <property type="project" value="UniProtKB-SubCell"/>
</dbReference>
<dbReference type="KEGG" id="abaw:D5400_02260"/>